<organism evidence="1 2">
    <name type="scientific">Prorocentrum cordatum</name>
    <dbReference type="NCBI Taxonomy" id="2364126"/>
    <lineage>
        <taxon>Eukaryota</taxon>
        <taxon>Sar</taxon>
        <taxon>Alveolata</taxon>
        <taxon>Dinophyceae</taxon>
        <taxon>Prorocentrales</taxon>
        <taxon>Prorocentraceae</taxon>
        <taxon>Prorocentrum</taxon>
    </lineage>
</organism>
<reference evidence="1" key="1">
    <citation type="submission" date="2023-10" db="EMBL/GenBank/DDBJ databases">
        <authorList>
            <person name="Chen Y."/>
            <person name="Shah S."/>
            <person name="Dougan E. K."/>
            <person name="Thang M."/>
            <person name="Chan C."/>
        </authorList>
    </citation>
    <scope>NUCLEOTIDE SEQUENCE [LARGE SCALE GENOMIC DNA]</scope>
</reference>
<gene>
    <name evidence="1" type="ORF">PCOR1329_LOCUS57539</name>
</gene>
<dbReference type="Proteomes" id="UP001189429">
    <property type="component" value="Unassembled WGS sequence"/>
</dbReference>
<accession>A0ABN9VI14</accession>
<evidence type="ECO:0000313" key="2">
    <source>
        <dbReference type="Proteomes" id="UP001189429"/>
    </source>
</evidence>
<dbReference type="EMBL" id="CAUYUJ010017112">
    <property type="protein sequence ID" value="CAK0871867.1"/>
    <property type="molecule type" value="Genomic_DNA"/>
</dbReference>
<sequence>MRGSHEPATAPGRARAFGIDKQRQRAFALLSEMAEVELGPRAVYPAMPGVTRASGKPVAAGCFDGWRTQGEQMPPPLPLVSPSPPLSIQTSSLQLATMKIFV</sequence>
<protein>
    <submittedName>
        <fullName evidence="1">Uncharacterized protein</fullName>
    </submittedName>
</protein>
<name>A0ABN9VI14_9DINO</name>
<keyword evidence="2" id="KW-1185">Reference proteome</keyword>
<evidence type="ECO:0000313" key="1">
    <source>
        <dbReference type="EMBL" id="CAK0871867.1"/>
    </source>
</evidence>
<comment type="caution">
    <text evidence="1">The sequence shown here is derived from an EMBL/GenBank/DDBJ whole genome shotgun (WGS) entry which is preliminary data.</text>
</comment>
<proteinExistence type="predicted"/>